<evidence type="ECO:0000256" key="2">
    <source>
        <dbReference type="SAM" id="Phobius"/>
    </source>
</evidence>
<feature type="compositionally biased region" description="Pro residues" evidence="1">
    <location>
        <begin position="120"/>
        <end position="133"/>
    </location>
</feature>
<dbReference type="OrthoDB" id="5400539at2759"/>
<protein>
    <submittedName>
        <fullName evidence="3">Uncharacterized protein</fullName>
    </submittedName>
</protein>
<gene>
    <name evidence="3" type="ORF">MYCTH_2296104</name>
</gene>
<keyword evidence="2" id="KW-0472">Membrane</keyword>
<dbReference type="HOGENOM" id="CLU_099493_0_0_1"/>
<dbReference type="KEGG" id="mtm:MYCTH_2296104"/>
<dbReference type="AlphaFoldDB" id="G2Q0H5"/>
<feature type="compositionally biased region" description="Polar residues" evidence="1">
    <location>
        <begin position="194"/>
        <end position="203"/>
    </location>
</feature>
<organism evidence="3 4">
    <name type="scientific">Thermothelomyces thermophilus (strain ATCC 42464 / BCRC 31852 / DSM 1799)</name>
    <name type="common">Sporotrichum thermophile</name>
    <dbReference type="NCBI Taxonomy" id="573729"/>
    <lineage>
        <taxon>Eukaryota</taxon>
        <taxon>Fungi</taxon>
        <taxon>Dikarya</taxon>
        <taxon>Ascomycota</taxon>
        <taxon>Pezizomycotina</taxon>
        <taxon>Sordariomycetes</taxon>
        <taxon>Sordariomycetidae</taxon>
        <taxon>Sordariales</taxon>
        <taxon>Chaetomiaceae</taxon>
        <taxon>Thermothelomyces</taxon>
    </lineage>
</organism>
<dbReference type="InParanoid" id="G2Q0H5"/>
<keyword evidence="2" id="KW-0812">Transmembrane</keyword>
<dbReference type="eggNOG" id="ENOG502SWNK">
    <property type="taxonomic scope" value="Eukaryota"/>
</dbReference>
<evidence type="ECO:0000313" key="3">
    <source>
        <dbReference type="EMBL" id="AEO54036.1"/>
    </source>
</evidence>
<accession>G2Q0H5</accession>
<dbReference type="Pfam" id="PF12273">
    <property type="entry name" value="RCR"/>
    <property type="match status" value="1"/>
</dbReference>
<proteinExistence type="predicted"/>
<feature type="transmembrane region" description="Helical" evidence="2">
    <location>
        <begin position="44"/>
        <end position="65"/>
    </location>
</feature>
<sequence length="203" mass="22559">MAPAFTRLLRRQYEDCTITEDGYLDGDNCYIPFWATRTGVIVKWSLFLGIIALIILYFLVAYIHLKQRLRKGLPPLGYHRFLVSGVTLAQVDPRYRPPPPNNFTYDPAERYYDMYAMPPPVYDPNAPRPPKYEPPANSTKVEPNQPQGAQQGQQQAGESAAYGPPPGPPPAPSQPQDDYAPPPGPPPNALQPQSSANPNASRD</sequence>
<dbReference type="Proteomes" id="UP000007322">
    <property type="component" value="Chromosome 1"/>
</dbReference>
<dbReference type="InterPro" id="IPR020999">
    <property type="entry name" value="Chitin_synth_reg_RCR"/>
</dbReference>
<dbReference type="EMBL" id="CP003002">
    <property type="protein sequence ID" value="AEO54036.1"/>
    <property type="molecule type" value="Genomic_DNA"/>
</dbReference>
<feature type="compositionally biased region" description="Pro residues" evidence="1">
    <location>
        <begin position="163"/>
        <end position="173"/>
    </location>
</feature>
<keyword evidence="4" id="KW-1185">Reference proteome</keyword>
<dbReference type="VEuPathDB" id="FungiDB:MYCTH_2296104"/>
<keyword evidence="2" id="KW-1133">Transmembrane helix</keyword>
<feature type="compositionally biased region" description="Low complexity" evidence="1">
    <location>
        <begin position="145"/>
        <end position="162"/>
    </location>
</feature>
<dbReference type="RefSeq" id="XP_003659281.1">
    <property type="nucleotide sequence ID" value="XM_003659233.1"/>
</dbReference>
<dbReference type="OMA" id="VPQNHFT"/>
<dbReference type="GeneID" id="11509035"/>
<name>G2Q0H5_THET4</name>
<evidence type="ECO:0000256" key="1">
    <source>
        <dbReference type="SAM" id="MobiDB-lite"/>
    </source>
</evidence>
<feature type="compositionally biased region" description="Pro residues" evidence="1">
    <location>
        <begin position="180"/>
        <end position="189"/>
    </location>
</feature>
<feature type="region of interest" description="Disordered" evidence="1">
    <location>
        <begin position="120"/>
        <end position="203"/>
    </location>
</feature>
<reference evidence="3 4" key="1">
    <citation type="journal article" date="2011" name="Nat. Biotechnol.">
        <title>Comparative genomic analysis of the thermophilic biomass-degrading fungi Myceliophthora thermophila and Thielavia terrestris.</title>
        <authorList>
            <person name="Berka R.M."/>
            <person name="Grigoriev I.V."/>
            <person name="Otillar R."/>
            <person name="Salamov A."/>
            <person name="Grimwood J."/>
            <person name="Reid I."/>
            <person name="Ishmael N."/>
            <person name="John T."/>
            <person name="Darmond C."/>
            <person name="Moisan M.-C."/>
            <person name="Henrissat B."/>
            <person name="Coutinho P.M."/>
            <person name="Lombard V."/>
            <person name="Natvig D.O."/>
            <person name="Lindquist E."/>
            <person name="Schmutz J."/>
            <person name="Lucas S."/>
            <person name="Harris P."/>
            <person name="Powlowski J."/>
            <person name="Bellemare A."/>
            <person name="Taylor D."/>
            <person name="Butler G."/>
            <person name="de Vries R.P."/>
            <person name="Allijn I.E."/>
            <person name="van den Brink J."/>
            <person name="Ushinsky S."/>
            <person name="Storms R."/>
            <person name="Powell A.J."/>
            <person name="Paulsen I.T."/>
            <person name="Elbourne L.D.H."/>
            <person name="Baker S.E."/>
            <person name="Magnuson J."/>
            <person name="LaBoissiere S."/>
            <person name="Clutterbuck A.J."/>
            <person name="Martinez D."/>
            <person name="Wogulis M."/>
            <person name="de Leon A.L."/>
            <person name="Rey M.W."/>
            <person name="Tsang A."/>
        </authorList>
    </citation>
    <scope>NUCLEOTIDE SEQUENCE [LARGE SCALE GENOMIC DNA]</scope>
    <source>
        <strain evidence="4">ATCC 42464 / BCRC 31852 / DSM 1799</strain>
    </source>
</reference>
<evidence type="ECO:0000313" key="4">
    <source>
        <dbReference type="Proteomes" id="UP000007322"/>
    </source>
</evidence>